<feature type="domain" description="HTH lysR-type" evidence="5">
    <location>
        <begin position="1"/>
        <end position="53"/>
    </location>
</feature>
<keyword evidence="7" id="KW-1185">Reference proteome</keyword>
<proteinExistence type="inferred from homology"/>
<accession>A0ABY6DP04</accession>
<dbReference type="RefSeq" id="WP_263125559.1">
    <property type="nucleotide sequence ID" value="NZ_CP106753.1"/>
</dbReference>
<dbReference type="PROSITE" id="PS50931">
    <property type="entry name" value="HTH_LYSR"/>
    <property type="match status" value="1"/>
</dbReference>
<dbReference type="Proteomes" id="UP001061302">
    <property type="component" value="Chromosome"/>
</dbReference>
<dbReference type="SUPFAM" id="SSF46785">
    <property type="entry name" value="Winged helix' DNA-binding domain"/>
    <property type="match status" value="1"/>
</dbReference>
<comment type="similarity">
    <text evidence="1">Belongs to the LysR transcriptional regulatory family.</text>
</comment>
<dbReference type="SUPFAM" id="SSF53850">
    <property type="entry name" value="Periplasmic binding protein-like II"/>
    <property type="match status" value="1"/>
</dbReference>
<protein>
    <submittedName>
        <fullName evidence="6">LysR family transcriptional regulator</fullName>
    </submittedName>
</protein>
<organism evidence="6 7">
    <name type="scientific">Chitiniphilus purpureus</name>
    <dbReference type="NCBI Taxonomy" id="2981137"/>
    <lineage>
        <taxon>Bacteria</taxon>
        <taxon>Pseudomonadati</taxon>
        <taxon>Pseudomonadota</taxon>
        <taxon>Betaproteobacteria</taxon>
        <taxon>Neisseriales</taxon>
        <taxon>Chitinibacteraceae</taxon>
        <taxon>Chitiniphilus</taxon>
    </lineage>
</organism>
<dbReference type="EMBL" id="CP106753">
    <property type="protein sequence ID" value="UXY16119.1"/>
    <property type="molecule type" value="Genomic_DNA"/>
</dbReference>
<dbReference type="CDD" id="cd08422">
    <property type="entry name" value="PBP2_CrgA_like"/>
    <property type="match status" value="1"/>
</dbReference>
<dbReference type="InterPro" id="IPR000847">
    <property type="entry name" value="LysR_HTH_N"/>
</dbReference>
<keyword evidence="3" id="KW-0238">DNA-binding</keyword>
<dbReference type="PANTHER" id="PTHR30537:SF5">
    <property type="entry name" value="HTH-TYPE TRANSCRIPTIONAL ACTIVATOR TTDR-RELATED"/>
    <property type="match status" value="1"/>
</dbReference>
<dbReference type="Pfam" id="PF03466">
    <property type="entry name" value="LysR_substrate"/>
    <property type="match status" value="1"/>
</dbReference>
<name>A0ABY6DP04_9NEIS</name>
<evidence type="ECO:0000256" key="3">
    <source>
        <dbReference type="ARBA" id="ARBA00023125"/>
    </source>
</evidence>
<dbReference type="InterPro" id="IPR036390">
    <property type="entry name" value="WH_DNA-bd_sf"/>
</dbReference>
<gene>
    <name evidence="6" type="ORF">N8I74_03630</name>
</gene>
<sequence length="305" mass="34060">MAVFVRVVDAGGFSAAARQLGMTPSAVSRQVARLEAELTIRLLERTTRKLRLSEPGAEVYRRAQEMVAAAREAMAAAGKFTEAPSGLIRISVPKAFGRLVLHPLIPAFLHRYPSIDVQLVVSDRYVDLIDDEVDLAIRITDQPAIGLAARPLMPVRHVLCASRQYLLTHGMPAHPRELAQHSCLYLGEHAGDNRWQFRRRGEQVQVMVHGRYVANHSEIRLEGVLQHLGIGCLPHFTADNALQRGEVVEVLPGWEFMGAYRGTAWVLYPPNRYLSAKLRVFIDYLADELAPRRAVKAGSPRTEHK</sequence>
<dbReference type="Gene3D" id="3.40.190.290">
    <property type="match status" value="1"/>
</dbReference>
<dbReference type="PRINTS" id="PR00039">
    <property type="entry name" value="HTHLYSR"/>
</dbReference>
<evidence type="ECO:0000313" key="7">
    <source>
        <dbReference type="Proteomes" id="UP001061302"/>
    </source>
</evidence>
<dbReference type="InterPro" id="IPR005119">
    <property type="entry name" value="LysR_subst-bd"/>
</dbReference>
<evidence type="ECO:0000313" key="6">
    <source>
        <dbReference type="EMBL" id="UXY16119.1"/>
    </source>
</evidence>
<evidence type="ECO:0000256" key="1">
    <source>
        <dbReference type="ARBA" id="ARBA00009437"/>
    </source>
</evidence>
<reference evidence="6" key="1">
    <citation type="submission" date="2022-10" db="EMBL/GenBank/DDBJ databases">
        <title>Chitiniphilus purpureus sp. nov., a novel chitin-degrading bacterium isolated from crawfish pond sediment.</title>
        <authorList>
            <person name="Li K."/>
        </authorList>
    </citation>
    <scope>NUCLEOTIDE SEQUENCE</scope>
    <source>
        <strain evidence="6">CD1</strain>
    </source>
</reference>
<dbReference type="InterPro" id="IPR036388">
    <property type="entry name" value="WH-like_DNA-bd_sf"/>
</dbReference>
<dbReference type="InterPro" id="IPR058163">
    <property type="entry name" value="LysR-type_TF_proteobact-type"/>
</dbReference>
<evidence type="ECO:0000256" key="2">
    <source>
        <dbReference type="ARBA" id="ARBA00023015"/>
    </source>
</evidence>
<evidence type="ECO:0000259" key="5">
    <source>
        <dbReference type="PROSITE" id="PS50931"/>
    </source>
</evidence>
<keyword evidence="4" id="KW-0804">Transcription</keyword>
<dbReference type="Gene3D" id="1.10.10.10">
    <property type="entry name" value="Winged helix-like DNA-binding domain superfamily/Winged helix DNA-binding domain"/>
    <property type="match status" value="1"/>
</dbReference>
<evidence type="ECO:0000256" key="4">
    <source>
        <dbReference type="ARBA" id="ARBA00023163"/>
    </source>
</evidence>
<keyword evidence="2" id="KW-0805">Transcription regulation</keyword>
<dbReference type="Pfam" id="PF00126">
    <property type="entry name" value="HTH_1"/>
    <property type="match status" value="1"/>
</dbReference>
<dbReference type="PANTHER" id="PTHR30537">
    <property type="entry name" value="HTH-TYPE TRANSCRIPTIONAL REGULATOR"/>
    <property type="match status" value="1"/>
</dbReference>